<evidence type="ECO:0000256" key="1">
    <source>
        <dbReference type="SAM" id="Phobius"/>
    </source>
</evidence>
<evidence type="ECO:0000313" key="3">
    <source>
        <dbReference type="Proteomes" id="UP000612899"/>
    </source>
</evidence>
<protein>
    <recommendedName>
        <fullName evidence="4">DUF5317 domain-containing protein</fullName>
    </recommendedName>
</protein>
<feature type="transmembrane region" description="Helical" evidence="1">
    <location>
        <begin position="6"/>
        <end position="26"/>
    </location>
</feature>
<feature type="transmembrane region" description="Helical" evidence="1">
    <location>
        <begin position="99"/>
        <end position="116"/>
    </location>
</feature>
<dbReference type="EMBL" id="BONY01000075">
    <property type="protein sequence ID" value="GIH09736.1"/>
    <property type="molecule type" value="Genomic_DNA"/>
</dbReference>
<dbReference type="InterPro" id="IPR035168">
    <property type="entry name" value="DUF5317"/>
</dbReference>
<feature type="transmembrane region" description="Helical" evidence="1">
    <location>
        <begin position="163"/>
        <end position="184"/>
    </location>
</feature>
<dbReference type="RefSeq" id="WP_203913468.1">
    <property type="nucleotide sequence ID" value="NZ_BONY01000075.1"/>
</dbReference>
<dbReference type="Proteomes" id="UP000612899">
    <property type="component" value="Unassembled WGS sequence"/>
</dbReference>
<dbReference type="AlphaFoldDB" id="A0A8J3QFF3"/>
<keyword evidence="1" id="KW-0472">Membrane</keyword>
<proteinExistence type="predicted"/>
<evidence type="ECO:0000313" key="2">
    <source>
        <dbReference type="EMBL" id="GIH09736.1"/>
    </source>
</evidence>
<feature type="transmembrane region" description="Helical" evidence="1">
    <location>
        <begin position="67"/>
        <end position="87"/>
    </location>
</feature>
<keyword evidence="1" id="KW-1133">Transmembrane helix</keyword>
<keyword evidence="3" id="KW-1185">Reference proteome</keyword>
<accession>A0A8J3QFF3</accession>
<keyword evidence="1" id="KW-0812">Transmembrane</keyword>
<sequence length="192" mass="20579">MAVPSLTGTAFLLSPLVFAAIAGLLLRRNPLRLTELKFRWIGLLWAAAALAFVRYTDPDWLPHWSRAYDGLAVLGAAWTLGACWVVLNLSGRDAGMRTGLVTLWTGFTLNFLTIALNRGVMPYSASAARLAGFTQQGPAVVGHAELNRGHLLPWLADIVPVPVIAKVVSVGDLLMIAGLVVVLVSGMARKQP</sequence>
<name>A0A8J3QFF3_9ACTN</name>
<feature type="transmembrane region" description="Helical" evidence="1">
    <location>
        <begin position="38"/>
        <end position="55"/>
    </location>
</feature>
<organism evidence="2 3">
    <name type="scientific">Rhizocola hellebori</name>
    <dbReference type="NCBI Taxonomy" id="1392758"/>
    <lineage>
        <taxon>Bacteria</taxon>
        <taxon>Bacillati</taxon>
        <taxon>Actinomycetota</taxon>
        <taxon>Actinomycetes</taxon>
        <taxon>Micromonosporales</taxon>
        <taxon>Micromonosporaceae</taxon>
        <taxon>Rhizocola</taxon>
    </lineage>
</organism>
<reference evidence="2" key="1">
    <citation type="submission" date="2021-01" db="EMBL/GenBank/DDBJ databases">
        <title>Whole genome shotgun sequence of Rhizocola hellebori NBRC 109834.</title>
        <authorList>
            <person name="Komaki H."/>
            <person name="Tamura T."/>
        </authorList>
    </citation>
    <scope>NUCLEOTIDE SEQUENCE</scope>
    <source>
        <strain evidence="2">NBRC 109834</strain>
    </source>
</reference>
<comment type="caution">
    <text evidence="2">The sequence shown here is derived from an EMBL/GenBank/DDBJ whole genome shotgun (WGS) entry which is preliminary data.</text>
</comment>
<evidence type="ECO:0008006" key="4">
    <source>
        <dbReference type="Google" id="ProtNLM"/>
    </source>
</evidence>
<gene>
    <name evidence="2" type="ORF">Rhe02_78030</name>
</gene>
<dbReference type="Pfam" id="PF17248">
    <property type="entry name" value="DUF5317"/>
    <property type="match status" value="1"/>
</dbReference>